<sequence>MNSCQKDKRPIRNTSTEVLRKSVKNGQNYRKTTRGFYKTIKLPSHIATTVSESKAK</sequence>
<reference evidence="1" key="1">
    <citation type="submission" date="2014-05" db="EMBL/GenBank/DDBJ databases">
        <authorList>
            <person name="Chronopoulou M."/>
        </authorList>
    </citation>
    <scope>NUCLEOTIDE SEQUENCE</scope>
    <source>
        <tissue evidence="1">Whole organism</tissue>
    </source>
</reference>
<dbReference type="EMBL" id="HACA01029120">
    <property type="protein sequence ID" value="CDW46481.1"/>
    <property type="molecule type" value="Transcribed_RNA"/>
</dbReference>
<evidence type="ECO:0000313" key="1">
    <source>
        <dbReference type="EMBL" id="CDW46481.1"/>
    </source>
</evidence>
<proteinExistence type="predicted"/>
<protein>
    <submittedName>
        <fullName evidence="1">Uncharacterized protein</fullName>
    </submittedName>
</protein>
<organism evidence="1">
    <name type="scientific">Lepeophtheirus salmonis</name>
    <name type="common">Salmon louse</name>
    <name type="synonym">Caligus salmonis</name>
    <dbReference type="NCBI Taxonomy" id="72036"/>
    <lineage>
        <taxon>Eukaryota</taxon>
        <taxon>Metazoa</taxon>
        <taxon>Ecdysozoa</taxon>
        <taxon>Arthropoda</taxon>
        <taxon>Crustacea</taxon>
        <taxon>Multicrustacea</taxon>
        <taxon>Hexanauplia</taxon>
        <taxon>Copepoda</taxon>
        <taxon>Siphonostomatoida</taxon>
        <taxon>Caligidae</taxon>
        <taxon>Lepeophtheirus</taxon>
    </lineage>
</organism>
<name>A0A0K2V979_LEPSM</name>
<dbReference type="AlphaFoldDB" id="A0A0K2V979"/>
<accession>A0A0K2V979</accession>